<evidence type="ECO:0000256" key="2">
    <source>
        <dbReference type="ARBA" id="ARBA00005262"/>
    </source>
</evidence>
<dbReference type="Pfam" id="PF02417">
    <property type="entry name" value="Chromate_transp"/>
    <property type="match status" value="1"/>
</dbReference>
<comment type="subcellular location">
    <subcellularLocation>
        <location evidence="1">Cell membrane</location>
        <topology evidence="1">Multi-pass membrane protein</topology>
    </subcellularLocation>
</comment>
<evidence type="ECO:0000313" key="9">
    <source>
        <dbReference type="Proteomes" id="UP000886780"/>
    </source>
</evidence>
<feature type="transmembrane region" description="Helical" evidence="7">
    <location>
        <begin position="73"/>
        <end position="95"/>
    </location>
</feature>
<evidence type="ECO:0000256" key="6">
    <source>
        <dbReference type="ARBA" id="ARBA00023136"/>
    </source>
</evidence>
<evidence type="ECO:0000256" key="1">
    <source>
        <dbReference type="ARBA" id="ARBA00004651"/>
    </source>
</evidence>
<proteinExistence type="inferred from homology"/>
<evidence type="ECO:0000313" key="8">
    <source>
        <dbReference type="EMBL" id="HIX52562.1"/>
    </source>
</evidence>
<reference evidence="8" key="2">
    <citation type="submission" date="2021-04" db="EMBL/GenBank/DDBJ databases">
        <authorList>
            <person name="Gilroy R."/>
        </authorList>
    </citation>
    <scope>NUCLEOTIDE SEQUENCE</scope>
    <source>
        <strain evidence="8">ChiGjej4B4-12881</strain>
    </source>
</reference>
<name>A0A9D1W668_9FIRM</name>
<feature type="transmembrane region" description="Helical" evidence="7">
    <location>
        <begin position="168"/>
        <end position="186"/>
    </location>
</feature>
<accession>A0A9D1W668</accession>
<dbReference type="EMBL" id="DXEU01000127">
    <property type="protein sequence ID" value="HIX52562.1"/>
    <property type="molecule type" value="Genomic_DNA"/>
</dbReference>
<sequence length="188" mass="19979">MIYLQLFLSFLQIGLFSFGGGYAAMPLIQEQVTEIHPWLSMSEFTDLITISQMTPGPIAVNGATFIGIKMAGIPGALVATFGCILPSCVIVMVIAKLYLKYRNMSTLQGVLNTLRPAVVAMIASAGVSILITAFWGSDAVISLSGTQWSMIAIFIGALVLLQKTNLNPILVMALAGVAKTVLHLAFGL</sequence>
<dbReference type="GO" id="GO:0015109">
    <property type="term" value="F:chromate transmembrane transporter activity"/>
    <property type="evidence" value="ECO:0007669"/>
    <property type="project" value="InterPro"/>
</dbReference>
<protein>
    <submittedName>
        <fullName evidence="8">Chromate transporter</fullName>
    </submittedName>
</protein>
<evidence type="ECO:0000256" key="3">
    <source>
        <dbReference type="ARBA" id="ARBA00022475"/>
    </source>
</evidence>
<evidence type="ECO:0000256" key="4">
    <source>
        <dbReference type="ARBA" id="ARBA00022692"/>
    </source>
</evidence>
<organism evidence="8 9">
    <name type="scientific">Candidatus Lachnoclostridium stercoripullorum</name>
    <dbReference type="NCBI Taxonomy" id="2838635"/>
    <lineage>
        <taxon>Bacteria</taxon>
        <taxon>Bacillati</taxon>
        <taxon>Bacillota</taxon>
        <taxon>Clostridia</taxon>
        <taxon>Lachnospirales</taxon>
        <taxon>Lachnospiraceae</taxon>
    </lineage>
</organism>
<dbReference type="GO" id="GO:0005886">
    <property type="term" value="C:plasma membrane"/>
    <property type="evidence" value="ECO:0007669"/>
    <property type="project" value="UniProtKB-SubCell"/>
</dbReference>
<feature type="transmembrane region" description="Helical" evidence="7">
    <location>
        <begin position="116"/>
        <end position="135"/>
    </location>
</feature>
<dbReference type="PANTHER" id="PTHR43663:SF1">
    <property type="entry name" value="CHROMATE TRANSPORTER"/>
    <property type="match status" value="1"/>
</dbReference>
<keyword evidence="4 7" id="KW-0812">Transmembrane</keyword>
<keyword evidence="6 7" id="KW-0472">Membrane</keyword>
<reference evidence="8" key="1">
    <citation type="journal article" date="2021" name="PeerJ">
        <title>Extensive microbial diversity within the chicken gut microbiome revealed by metagenomics and culture.</title>
        <authorList>
            <person name="Gilroy R."/>
            <person name="Ravi A."/>
            <person name="Getino M."/>
            <person name="Pursley I."/>
            <person name="Horton D.L."/>
            <person name="Alikhan N.F."/>
            <person name="Baker D."/>
            <person name="Gharbi K."/>
            <person name="Hall N."/>
            <person name="Watson M."/>
            <person name="Adriaenssens E.M."/>
            <person name="Foster-Nyarko E."/>
            <person name="Jarju S."/>
            <person name="Secka A."/>
            <person name="Antonio M."/>
            <person name="Oren A."/>
            <person name="Chaudhuri R.R."/>
            <person name="La Ragione R."/>
            <person name="Hildebrand F."/>
            <person name="Pallen M.J."/>
        </authorList>
    </citation>
    <scope>NUCLEOTIDE SEQUENCE</scope>
    <source>
        <strain evidence="8">ChiGjej4B4-12881</strain>
    </source>
</reference>
<evidence type="ECO:0000256" key="7">
    <source>
        <dbReference type="SAM" id="Phobius"/>
    </source>
</evidence>
<dbReference type="InterPro" id="IPR003370">
    <property type="entry name" value="Chromate_transpt"/>
</dbReference>
<evidence type="ECO:0000256" key="5">
    <source>
        <dbReference type="ARBA" id="ARBA00022989"/>
    </source>
</evidence>
<dbReference type="PANTHER" id="PTHR43663">
    <property type="entry name" value="CHROMATE TRANSPORT PROTEIN-RELATED"/>
    <property type="match status" value="1"/>
</dbReference>
<keyword evidence="3" id="KW-1003">Cell membrane</keyword>
<dbReference type="InterPro" id="IPR052518">
    <property type="entry name" value="CHR_Transporter"/>
</dbReference>
<comment type="similarity">
    <text evidence="2">Belongs to the chromate ion transporter (CHR) (TC 2.A.51) family.</text>
</comment>
<feature type="transmembrane region" description="Helical" evidence="7">
    <location>
        <begin position="141"/>
        <end position="161"/>
    </location>
</feature>
<dbReference type="AlphaFoldDB" id="A0A9D1W668"/>
<gene>
    <name evidence="8" type="ORF">IAA28_07135</name>
</gene>
<comment type="caution">
    <text evidence="8">The sequence shown here is derived from an EMBL/GenBank/DDBJ whole genome shotgun (WGS) entry which is preliminary data.</text>
</comment>
<keyword evidence="5 7" id="KW-1133">Transmembrane helix</keyword>
<dbReference type="Proteomes" id="UP000886780">
    <property type="component" value="Unassembled WGS sequence"/>
</dbReference>